<dbReference type="InterPro" id="IPR002293">
    <property type="entry name" value="AA/rel_permease1"/>
</dbReference>
<evidence type="ECO:0000256" key="1">
    <source>
        <dbReference type="ARBA" id="ARBA00004141"/>
    </source>
</evidence>
<evidence type="ECO:0000256" key="2">
    <source>
        <dbReference type="ARBA" id="ARBA00022692"/>
    </source>
</evidence>
<reference evidence="7" key="1">
    <citation type="journal article" date="2019" name="Int. J. Syst. Evol. Microbiol.">
        <title>The Global Catalogue of Microorganisms (GCM) 10K type strain sequencing project: providing services to taxonomists for standard genome sequencing and annotation.</title>
        <authorList>
            <consortium name="The Broad Institute Genomics Platform"/>
            <consortium name="The Broad Institute Genome Sequencing Center for Infectious Disease"/>
            <person name="Wu L."/>
            <person name="Ma J."/>
        </authorList>
    </citation>
    <scope>NUCLEOTIDE SEQUENCE [LARGE SCALE GENOMIC DNA]</scope>
    <source>
        <strain evidence="7">KCTC 42964</strain>
    </source>
</reference>
<dbReference type="PANTHER" id="PTHR47547">
    <property type="match status" value="1"/>
</dbReference>
<name>A0ABV7KX19_9PROT</name>
<dbReference type="PIRSF" id="PIRSF006060">
    <property type="entry name" value="AA_transporter"/>
    <property type="match status" value="1"/>
</dbReference>
<comment type="subcellular location">
    <subcellularLocation>
        <location evidence="1">Membrane</location>
        <topology evidence="1">Multi-pass membrane protein</topology>
    </subcellularLocation>
</comment>
<evidence type="ECO:0000256" key="4">
    <source>
        <dbReference type="ARBA" id="ARBA00023136"/>
    </source>
</evidence>
<keyword evidence="2 5" id="KW-0812">Transmembrane</keyword>
<organism evidence="6 7">
    <name type="scientific">Marinibaculum pumilum</name>
    <dbReference type="NCBI Taxonomy" id="1766165"/>
    <lineage>
        <taxon>Bacteria</taxon>
        <taxon>Pseudomonadati</taxon>
        <taxon>Pseudomonadota</taxon>
        <taxon>Alphaproteobacteria</taxon>
        <taxon>Rhodospirillales</taxon>
        <taxon>Rhodospirillaceae</taxon>
        <taxon>Marinibaculum</taxon>
    </lineage>
</organism>
<keyword evidence="4 5" id="KW-0472">Membrane</keyword>
<feature type="transmembrane region" description="Helical" evidence="5">
    <location>
        <begin position="436"/>
        <end position="453"/>
    </location>
</feature>
<dbReference type="Gene3D" id="1.20.1740.10">
    <property type="entry name" value="Amino acid/polyamine transporter I"/>
    <property type="match status" value="1"/>
</dbReference>
<gene>
    <name evidence="6" type="ORF">ACFOGJ_06870</name>
</gene>
<feature type="transmembrane region" description="Helical" evidence="5">
    <location>
        <begin position="207"/>
        <end position="228"/>
    </location>
</feature>
<keyword evidence="7" id="KW-1185">Reference proteome</keyword>
<feature type="transmembrane region" description="Helical" evidence="5">
    <location>
        <begin position="289"/>
        <end position="318"/>
    </location>
</feature>
<keyword evidence="3 5" id="KW-1133">Transmembrane helix</keyword>
<dbReference type="InterPro" id="IPR052962">
    <property type="entry name" value="AA_Transporter_AGT"/>
</dbReference>
<comment type="caution">
    <text evidence="6">The sequence shown here is derived from an EMBL/GenBank/DDBJ whole genome shotgun (WGS) entry which is preliminary data.</text>
</comment>
<feature type="transmembrane region" description="Helical" evidence="5">
    <location>
        <begin position="50"/>
        <end position="75"/>
    </location>
</feature>
<dbReference type="RefSeq" id="WP_379899101.1">
    <property type="nucleotide sequence ID" value="NZ_JBHRTR010000019.1"/>
</dbReference>
<feature type="transmembrane region" description="Helical" evidence="5">
    <location>
        <begin position="175"/>
        <end position="195"/>
    </location>
</feature>
<dbReference type="Proteomes" id="UP001595528">
    <property type="component" value="Unassembled WGS sequence"/>
</dbReference>
<dbReference type="PANTHER" id="PTHR47547:SF1">
    <property type="entry name" value="ASPARTATE-PROTON SYMPORTER"/>
    <property type="match status" value="1"/>
</dbReference>
<feature type="transmembrane region" description="Helical" evidence="5">
    <location>
        <begin position="17"/>
        <end position="38"/>
    </location>
</feature>
<evidence type="ECO:0000313" key="6">
    <source>
        <dbReference type="EMBL" id="MFC3226943.1"/>
    </source>
</evidence>
<feature type="transmembrane region" description="Helical" evidence="5">
    <location>
        <begin position="248"/>
        <end position="269"/>
    </location>
</feature>
<proteinExistence type="predicted"/>
<dbReference type="EMBL" id="JBHRTR010000019">
    <property type="protein sequence ID" value="MFC3226943.1"/>
    <property type="molecule type" value="Genomic_DNA"/>
</dbReference>
<evidence type="ECO:0000256" key="5">
    <source>
        <dbReference type="SAM" id="Phobius"/>
    </source>
</evidence>
<evidence type="ECO:0000313" key="7">
    <source>
        <dbReference type="Proteomes" id="UP001595528"/>
    </source>
</evidence>
<feature type="transmembrane region" description="Helical" evidence="5">
    <location>
        <begin position="409"/>
        <end position="430"/>
    </location>
</feature>
<protein>
    <submittedName>
        <fullName evidence="6">APC family permease</fullName>
    </submittedName>
</protein>
<evidence type="ECO:0000256" key="3">
    <source>
        <dbReference type="ARBA" id="ARBA00022989"/>
    </source>
</evidence>
<sequence>MAGAPPGTGRTQTERTIGLGGLTLVAITSMIGSGWLFAPELAAQAAGPAALVAWLAGGIAMLLVALTFAEVAAILPVSGGIARIPEAAHGPLNGMLMGWTSWIGCTAVAALETLILLRYLAPIAPWIYQPGEHDGSAAFLTAWGWLLALALLALVGLTILFGARLFARVNNGITVLKIALPVIVAIALLGTQLDFGNFTAGGGFAPFGLPGIFAALSTGGVIFSYLGWRNVVDLAGDARNPQVTLPAALALGIVAALALYGLLQFVMIANMPADALSGGWGKLHFGAALGPFAAVAAAAGLLWVGIVIHTAAVVSPYGTGLGMMGAATRLLQGMAQGHMLPAAFAVLTRHGIPALSLAVNLALATGLMFMPFDSLVTLVTGTIALSLISGPVALLAFRRELPDHPRRFRLPFALPLGYLAVWIITLLIYWGGWDTVRVLAGLIALGVVLHPVLRRPGGPPSQWRRSLWLLAWLAGLAALSWMGGFGGGMGWIPFGWDIAAALVVAAIGTTLAVLSRRPAAEVQALLDAHGS</sequence>
<accession>A0ABV7KX19</accession>
<feature type="transmembrane region" description="Helical" evidence="5">
    <location>
        <begin position="494"/>
        <end position="514"/>
    </location>
</feature>
<feature type="transmembrane region" description="Helical" evidence="5">
    <location>
        <begin position="140"/>
        <end position="163"/>
    </location>
</feature>
<feature type="transmembrane region" description="Helical" evidence="5">
    <location>
        <begin position="375"/>
        <end position="397"/>
    </location>
</feature>
<feature type="transmembrane region" description="Helical" evidence="5">
    <location>
        <begin position="465"/>
        <end position="482"/>
    </location>
</feature>
<feature type="transmembrane region" description="Helical" evidence="5">
    <location>
        <begin position="96"/>
        <end position="120"/>
    </location>
</feature>
<dbReference type="Pfam" id="PF13520">
    <property type="entry name" value="AA_permease_2"/>
    <property type="match status" value="1"/>
</dbReference>